<proteinExistence type="predicted"/>
<evidence type="ECO:0000313" key="3">
    <source>
        <dbReference type="EMBL" id="MBC3537958.1"/>
    </source>
</evidence>
<name>A0ABR6VLB0_9FIRM</name>
<evidence type="ECO:0000259" key="2">
    <source>
        <dbReference type="Pfam" id="PF18740"/>
    </source>
</evidence>
<comment type="caution">
    <text evidence="3">The sequence shown here is derived from an EMBL/GenBank/DDBJ whole genome shotgun (WGS) entry which is preliminary data.</text>
</comment>
<dbReference type="Pfam" id="PF18740">
    <property type="entry name" value="EC042_2821"/>
    <property type="match status" value="1"/>
</dbReference>
<protein>
    <submittedName>
        <fullName evidence="3">DUF3644 domain-containing protein</fullName>
    </submittedName>
</protein>
<evidence type="ECO:0000313" key="4">
    <source>
        <dbReference type="Proteomes" id="UP000606870"/>
    </source>
</evidence>
<organism evidence="3 4">
    <name type="scientific">Megasphaera hominis</name>
    <dbReference type="NCBI Taxonomy" id="159836"/>
    <lineage>
        <taxon>Bacteria</taxon>
        <taxon>Bacillati</taxon>
        <taxon>Bacillota</taxon>
        <taxon>Negativicutes</taxon>
        <taxon>Veillonellales</taxon>
        <taxon>Veillonellaceae</taxon>
        <taxon>Megasphaera</taxon>
    </lineage>
</organism>
<dbReference type="InterPro" id="IPR022104">
    <property type="entry name" value="DUF3644"/>
</dbReference>
<feature type="domain" description="DUF3644" evidence="1">
    <location>
        <begin position="13"/>
        <end position="186"/>
    </location>
</feature>
<keyword evidence="4" id="KW-1185">Reference proteome</keyword>
<sequence>METDKSKNLIQLLLGKSQEAFIIGIEIYNKPTIRYRVEGFSFFICNAWELMLKAYLIKTKGEKSIYYAKDEKRTITLSNCIEQIFTNKNDPLRMNLERIIELRNTSTHFITEEYEQIYVPFFQSCVLNYCDKMLTFFDVDVTDKIPANFLTLSIKVSSIEPKEIQARYPKLIAEQLLETLTHINNSVPEEGNEKYAILIKHDIYLTKKKEIASASVAISKDADQAAFIFKNVKDWQQTCPHRRKKCIELINKEIKKNNINFINPTKDPSDDKYHTFNTSHFDLIVKFYNMKSNKEYCYIYDRGTTPQFTYSNSAIEFIFSEIKKDLENIIRNLKKQIKKS</sequence>
<dbReference type="Proteomes" id="UP000606870">
    <property type="component" value="Unassembled WGS sequence"/>
</dbReference>
<dbReference type="EMBL" id="JACOGK010000055">
    <property type="protein sequence ID" value="MBC3537958.1"/>
    <property type="molecule type" value="Genomic_DNA"/>
</dbReference>
<gene>
    <name evidence="3" type="ORF">H8J70_11980</name>
</gene>
<reference evidence="3 4" key="1">
    <citation type="submission" date="2020-08" db="EMBL/GenBank/DDBJ databases">
        <authorList>
            <person name="Liu C."/>
            <person name="Sun Q."/>
        </authorList>
    </citation>
    <scope>NUCLEOTIDE SEQUENCE [LARGE SCALE GENOMIC DNA]</scope>
    <source>
        <strain evidence="3 4">NSJ-59</strain>
    </source>
</reference>
<dbReference type="Pfam" id="PF12358">
    <property type="entry name" value="DUF3644"/>
    <property type="match status" value="1"/>
</dbReference>
<dbReference type="InterPro" id="IPR049530">
    <property type="entry name" value="EC042_2821"/>
</dbReference>
<dbReference type="RefSeq" id="WP_186504526.1">
    <property type="nucleotide sequence ID" value="NZ_JACOGK010000055.1"/>
</dbReference>
<accession>A0ABR6VLB0</accession>
<evidence type="ECO:0000259" key="1">
    <source>
        <dbReference type="Pfam" id="PF12358"/>
    </source>
</evidence>
<feature type="domain" description="EC042-2821-like Restriction Endonuclease-like" evidence="2">
    <location>
        <begin position="234"/>
        <end position="334"/>
    </location>
</feature>